<feature type="chain" id="PRO_5044291435" evidence="19">
    <location>
        <begin position="24"/>
        <end position="478"/>
    </location>
</feature>
<keyword evidence="8" id="KW-0256">Endoplasmic reticulum</keyword>
<dbReference type="GeneID" id="17268598"/>
<keyword evidence="10" id="KW-0249">Electron transport</keyword>
<feature type="binding site" evidence="16">
    <location>
        <position position="190"/>
    </location>
    <ligand>
        <name>FAD</name>
        <dbReference type="ChEBI" id="CHEBI:57692"/>
    </ligand>
</feature>
<comment type="cofactor">
    <cofactor evidence="1 16">
        <name>FAD</name>
        <dbReference type="ChEBI" id="CHEBI:57692"/>
    </cofactor>
</comment>
<evidence type="ECO:0000256" key="5">
    <source>
        <dbReference type="ARBA" id="ARBA00022448"/>
    </source>
</evidence>
<feature type="binding site" evidence="16">
    <location>
        <position position="289"/>
    </location>
    <ligand>
        <name>FAD</name>
        <dbReference type="ChEBI" id="CHEBI:57692"/>
    </ligand>
</feature>
<keyword evidence="7 19" id="KW-0732">Signal</keyword>
<evidence type="ECO:0000313" key="20">
    <source>
        <dbReference type="EnsemblProtists" id="EOD23051"/>
    </source>
</evidence>
<dbReference type="InterPro" id="IPR007266">
    <property type="entry name" value="Ero1"/>
</dbReference>
<keyword evidence="14" id="KW-0325">Glycoprotein</keyword>
<evidence type="ECO:0000256" key="7">
    <source>
        <dbReference type="ARBA" id="ARBA00022729"/>
    </source>
</evidence>
<keyword evidence="5" id="KW-0813">Transport</keyword>
<evidence type="ECO:0000256" key="11">
    <source>
        <dbReference type="ARBA" id="ARBA00023002"/>
    </source>
</evidence>
<keyword evidence="15" id="KW-0676">Redox-active center</keyword>
<dbReference type="RefSeq" id="XP_005775480.1">
    <property type="nucleotide sequence ID" value="XM_005775423.1"/>
</dbReference>
<feature type="disulfide bond" description="Redox-active" evidence="17">
    <location>
        <begin position="104"/>
        <end position="109"/>
    </location>
</feature>
<keyword evidence="21" id="KW-1185">Reference proteome</keyword>
<dbReference type="GO" id="GO:0071949">
    <property type="term" value="F:FAD binding"/>
    <property type="evidence" value="ECO:0007669"/>
    <property type="project" value="InterPro"/>
</dbReference>
<evidence type="ECO:0000256" key="4">
    <source>
        <dbReference type="ARBA" id="ARBA00011802"/>
    </source>
</evidence>
<reference evidence="20" key="2">
    <citation type="submission" date="2024-10" db="UniProtKB">
        <authorList>
            <consortium name="EnsemblProtists"/>
        </authorList>
    </citation>
    <scope>IDENTIFICATION</scope>
</reference>
<dbReference type="PANTHER" id="PTHR12613">
    <property type="entry name" value="ERO1-RELATED"/>
    <property type="match status" value="1"/>
</dbReference>
<evidence type="ECO:0000313" key="21">
    <source>
        <dbReference type="Proteomes" id="UP000013827"/>
    </source>
</evidence>
<keyword evidence="9 16" id="KW-0274">FAD</keyword>
<dbReference type="STRING" id="2903.R1EJD0"/>
<feature type="binding site" evidence="16">
    <location>
        <position position="188"/>
    </location>
    <ligand>
        <name>FAD</name>
        <dbReference type="ChEBI" id="CHEBI:57692"/>
    </ligand>
</feature>
<feature type="signal peptide" evidence="19">
    <location>
        <begin position="1"/>
        <end position="23"/>
    </location>
</feature>
<feature type="binding site" evidence="16">
    <location>
        <position position="323"/>
    </location>
    <ligand>
        <name>FAD</name>
        <dbReference type="ChEBI" id="CHEBI:57692"/>
    </ligand>
</feature>
<name>A0A0D3JHR6_EMIH1</name>
<evidence type="ECO:0000256" key="10">
    <source>
        <dbReference type="ARBA" id="ARBA00022982"/>
    </source>
</evidence>
<protein>
    <submittedName>
        <fullName evidence="20">Uncharacterized protein</fullName>
    </submittedName>
</protein>
<evidence type="ECO:0000256" key="13">
    <source>
        <dbReference type="ARBA" id="ARBA00023157"/>
    </source>
</evidence>
<keyword evidence="11" id="KW-0560">Oxidoreductase</keyword>
<comment type="subunit">
    <text evidence="4">May function both as a monomer and a homodimer.</text>
</comment>
<evidence type="ECO:0000256" key="1">
    <source>
        <dbReference type="ARBA" id="ARBA00001974"/>
    </source>
</evidence>
<dbReference type="GO" id="GO:0034975">
    <property type="term" value="P:protein folding in endoplasmic reticulum"/>
    <property type="evidence" value="ECO:0007669"/>
    <property type="project" value="InterPro"/>
</dbReference>
<evidence type="ECO:0000256" key="3">
    <source>
        <dbReference type="ARBA" id="ARBA00008277"/>
    </source>
</evidence>
<dbReference type="KEGG" id="ehx:EMIHUDRAFT_461210"/>
<organism evidence="20 21">
    <name type="scientific">Emiliania huxleyi (strain CCMP1516)</name>
    <dbReference type="NCBI Taxonomy" id="280463"/>
    <lineage>
        <taxon>Eukaryota</taxon>
        <taxon>Haptista</taxon>
        <taxon>Haptophyta</taxon>
        <taxon>Prymnesiophyceae</taxon>
        <taxon>Isochrysidales</taxon>
        <taxon>Noelaerhabdaceae</taxon>
        <taxon>Emiliania</taxon>
    </lineage>
</organism>
<sequence length="478" mass="48522">MKLRPRWLLGSALALALALWAAGLLDVAPPSPGNCTCITPEPVYPFGPSSASVPDCCCAFGDLERSNAESVHPLLQRVVATPFFSHYAISLCSECELWQDDPLCVLRNCSVCPCGEEGGGPEPDWAVTGADAPWRVTGSAACSQQEDTPLDISVAAEVRVGLGAAEQGAAVVPETGAVVVNLALNPERHTGYGGASAARVWSAIHGENCFSPAGRSGGGGGSNGGGSSNGGSSGGGGGDGGGSGGGGSSGGGGDGGGSGGGGSGGGGDDELCLLPSEQRVYNRVLSGLHSSISLHIARTYCLQPETGGECLRWGVNRSLAHSRVLAHKERLDNLGTARVFLLSPDVFRSQERLDNLYVAFAVMLRAVVKAGDAITAAACPTSFDETSLLEGDGEGLRREMLQARSSSTSAASRGACASDDRRVVGSDSGAARGFATAVRVLLADADGPAPALTRQEAVALVVTLERLSASLAFVRELL</sequence>
<dbReference type="SUPFAM" id="SSF110019">
    <property type="entry name" value="ERO1-like"/>
    <property type="match status" value="1"/>
</dbReference>
<dbReference type="eggNOG" id="KOG2608">
    <property type="taxonomic scope" value="Eukaryota"/>
</dbReference>
<evidence type="ECO:0000256" key="15">
    <source>
        <dbReference type="ARBA" id="ARBA00023284"/>
    </source>
</evidence>
<dbReference type="PIRSF" id="PIRSF017205">
    <property type="entry name" value="ERO1"/>
    <property type="match status" value="1"/>
</dbReference>
<reference evidence="21" key="1">
    <citation type="journal article" date="2013" name="Nature">
        <title>Pan genome of the phytoplankton Emiliania underpins its global distribution.</title>
        <authorList>
            <person name="Read B.A."/>
            <person name="Kegel J."/>
            <person name="Klute M.J."/>
            <person name="Kuo A."/>
            <person name="Lefebvre S.C."/>
            <person name="Maumus F."/>
            <person name="Mayer C."/>
            <person name="Miller J."/>
            <person name="Monier A."/>
            <person name="Salamov A."/>
            <person name="Young J."/>
            <person name="Aguilar M."/>
            <person name="Claverie J.M."/>
            <person name="Frickenhaus S."/>
            <person name="Gonzalez K."/>
            <person name="Herman E.K."/>
            <person name="Lin Y.C."/>
            <person name="Napier J."/>
            <person name="Ogata H."/>
            <person name="Sarno A.F."/>
            <person name="Shmutz J."/>
            <person name="Schroeder D."/>
            <person name="de Vargas C."/>
            <person name="Verret F."/>
            <person name="von Dassow P."/>
            <person name="Valentin K."/>
            <person name="Van de Peer Y."/>
            <person name="Wheeler G."/>
            <person name="Dacks J.B."/>
            <person name="Delwiche C.F."/>
            <person name="Dyhrman S.T."/>
            <person name="Glockner G."/>
            <person name="John U."/>
            <person name="Richards T."/>
            <person name="Worden A.Z."/>
            <person name="Zhang X."/>
            <person name="Grigoriev I.V."/>
            <person name="Allen A.E."/>
            <person name="Bidle K."/>
            <person name="Borodovsky M."/>
            <person name="Bowler C."/>
            <person name="Brownlee C."/>
            <person name="Cock J.M."/>
            <person name="Elias M."/>
            <person name="Gladyshev V.N."/>
            <person name="Groth M."/>
            <person name="Guda C."/>
            <person name="Hadaegh A."/>
            <person name="Iglesias-Rodriguez M.D."/>
            <person name="Jenkins J."/>
            <person name="Jones B.M."/>
            <person name="Lawson T."/>
            <person name="Leese F."/>
            <person name="Lindquist E."/>
            <person name="Lobanov A."/>
            <person name="Lomsadze A."/>
            <person name="Malik S.B."/>
            <person name="Marsh M.E."/>
            <person name="Mackinder L."/>
            <person name="Mock T."/>
            <person name="Mueller-Roeber B."/>
            <person name="Pagarete A."/>
            <person name="Parker M."/>
            <person name="Probert I."/>
            <person name="Quesneville H."/>
            <person name="Raines C."/>
            <person name="Rensing S.A."/>
            <person name="Riano-Pachon D.M."/>
            <person name="Richier S."/>
            <person name="Rokitta S."/>
            <person name="Shiraiwa Y."/>
            <person name="Soanes D.M."/>
            <person name="van der Giezen M."/>
            <person name="Wahlund T.M."/>
            <person name="Williams B."/>
            <person name="Wilson W."/>
            <person name="Wolfe G."/>
            <person name="Wurch L.L."/>
        </authorList>
    </citation>
    <scope>NUCLEOTIDE SEQUENCE</scope>
</reference>
<evidence type="ECO:0000256" key="9">
    <source>
        <dbReference type="ARBA" id="ARBA00022827"/>
    </source>
</evidence>
<evidence type="ECO:0000256" key="19">
    <source>
        <dbReference type="SAM" id="SignalP"/>
    </source>
</evidence>
<evidence type="ECO:0000256" key="2">
    <source>
        <dbReference type="ARBA" id="ARBA00004367"/>
    </source>
</evidence>
<dbReference type="PaxDb" id="2903-EOD23051"/>
<evidence type="ECO:0000256" key="12">
    <source>
        <dbReference type="ARBA" id="ARBA00023136"/>
    </source>
</evidence>
<keyword evidence="6" id="KW-0285">Flavoprotein</keyword>
<dbReference type="HOGENOM" id="CLU_023061_2_1_1"/>
<dbReference type="InterPro" id="IPR037192">
    <property type="entry name" value="ERO1-like_sf"/>
</dbReference>
<feature type="compositionally biased region" description="Gly residues" evidence="18">
    <location>
        <begin position="215"/>
        <end position="266"/>
    </location>
</feature>
<dbReference type="PANTHER" id="PTHR12613:SF0">
    <property type="entry name" value="ERO1-LIKE PROTEIN"/>
    <property type="match status" value="1"/>
</dbReference>
<comment type="similarity">
    <text evidence="3">Belongs to the EROs family.</text>
</comment>
<evidence type="ECO:0000256" key="16">
    <source>
        <dbReference type="PIRSR" id="PIRSR017205-2"/>
    </source>
</evidence>
<evidence type="ECO:0000256" key="6">
    <source>
        <dbReference type="ARBA" id="ARBA00022630"/>
    </source>
</evidence>
<dbReference type="Proteomes" id="UP000013827">
    <property type="component" value="Unassembled WGS sequence"/>
</dbReference>
<dbReference type="AlphaFoldDB" id="A0A0D3JHR6"/>
<dbReference type="EnsemblProtists" id="EOD23051">
    <property type="protein sequence ID" value="EOD23051"/>
    <property type="gene ID" value="EMIHUDRAFT_461210"/>
</dbReference>
<evidence type="ECO:0000256" key="8">
    <source>
        <dbReference type="ARBA" id="ARBA00022824"/>
    </source>
</evidence>
<feature type="binding site" evidence="16">
    <location>
        <position position="286"/>
    </location>
    <ligand>
        <name>FAD</name>
        <dbReference type="ChEBI" id="CHEBI:57692"/>
    </ligand>
</feature>
<dbReference type="GO" id="GO:0015035">
    <property type="term" value="F:protein-disulfide reductase activity"/>
    <property type="evidence" value="ECO:0007669"/>
    <property type="project" value="InterPro"/>
</dbReference>
<keyword evidence="13 17" id="KW-1015">Disulfide bond</keyword>
<dbReference type="GO" id="GO:0005789">
    <property type="term" value="C:endoplasmic reticulum membrane"/>
    <property type="evidence" value="ECO:0007669"/>
    <property type="project" value="UniProtKB-SubCell"/>
</dbReference>
<dbReference type="GO" id="GO:0016972">
    <property type="term" value="F:thiol oxidase activity"/>
    <property type="evidence" value="ECO:0007669"/>
    <property type="project" value="InterPro"/>
</dbReference>
<proteinExistence type="inferred from homology"/>
<comment type="subcellular location">
    <subcellularLocation>
        <location evidence="2">Endoplasmic reticulum membrane</location>
        <topology evidence="2">Peripheral membrane protein</topology>
        <orientation evidence="2">Lumenal side</orientation>
    </subcellularLocation>
</comment>
<feature type="binding site" evidence="16">
    <location>
        <position position="201"/>
    </location>
    <ligand>
        <name>FAD</name>
        <dbReference type="ChEBI" id="CHEBI:57692"/>
    </ligand>
</feature>
<evidence type="ECO:0000256" key="18">
    <source>
        <dbReference type="SAM" id="MobiDB-lite"/>
    </source>
</evidence>
<dbReference type="Pfam" id="PF04137">
    <property type="entry name" value="ERO1"/>
    <property type="match status" value="1"/>
</dbReference>
<evidence type="ECO:0000256" key="17">
    <source>
        <dbReference type="PIRSR" id="PIRSR017205-3"/>
    </source>
</evidence>
<feature type="region of interest" description="Disordered" evidence="18">
    <location>
        <begin position="215"/>
        <end position="269"/>
    </location>
</feature>
<accession>A0A0D3JHR6</accession>
<keyword evidence="12" id="KW-0472">Membrane</keyword>
<evidence type="ECO:0000256" key="14">
    <source>
        <dbReference type="ARBA" id="ARBA00023180"/>
    </source>
</evidence>